<gene>
    <name evidence="1" type="ORF">MAR_020186</name>
</gene>
<dbReference type="EMBL" id="CP111016">
    <property type="protein sequence ID" value="WAR04817.1"/>
    <property type="molecule type" value="Genomic_DNA"/>
</dbReference>
<proteinExistence type="predicted"/>
<protein>
    <submittedName>
        <fullName evidence="1">Uncharacterized protein</fullName>
    </submittedName>
</protein>
<dbReference type="Proteomes" id="UP001164746">
    <property type="component" value="Chromosome 5"/>
</dbReference>
<sequence>MESRDAWLGGVVWKFLLPGSAEFRVANSQYDSIQFSENGSYYLTIINEKDIYHYPFFYAECAHNRSLNSQIMKLVLEVPQKSVVVGHQFGDFFKTKPVYADTGIDVFCKTDFGIKPLNVSFHVGRQVLPLVVEGKQPDMQKLDHTSFRLKKDMVGSDLTCTI</sequence>
<accession>A0ABY7E790</accession>
<name>A0ABY7E790_MYAAR</name>
<reference evidence="1" key="1">
    <citation type="submission" date="2022-11" db="EMBL/GenBank/DDBJ databases">
        <title>Centuries of genome instability and evolution in soft-shell clam transmissible cancer (bioRxiv).</title>
        <authorList>
            <person name="Hart S.F.M."/>
            <person name="Yonemitsu M.A."/>
            <person name="Giersch R.M."/>
            <person name="Beal B.F."/>
            <person name="Arriagada G."/>
            <person name="Davis B.W."/>
            <person name="Ostrander E.A."/>
            <person name="Goff S.P."/>
            <person name="Metzger M.J."/>
        </authorList>
    </citation>
    <scope>NUCLEOTIDE SEQUENCE</scope>
    <source>
        <strain evidence="1">MELC-2E11</strain>
        <tissue evidence="1">Siphon/mantle</tissue>
    </source>
</reference>
<keyword evidence="2" id="KW-1185">Reference proteome</keyword>
<evidence type="ECO:0000313" key="2">
    <source>
        <dbReference type="Proteomes" id="UP001164746"/>
    </source>
</evidence>
<evidence type="ECO:0000313" key="1">
    <source>
        <dbReference type="EMBL" id="WAR04817.1"/>
    </source>
</evidence>
<organism evidence="1 2">
    <name type="scientific">Mya arenaria</name>
    <name type="common">Soft-shell clam</name>
    <dbReference type="NCBI Taxonomy" id="6604"/>
    <lineage>
        <taxon>Eukaryota</taxon>
        <taxon>Metazoa</taxon>
        <taxon>Spiralia</taxon>
        <taxon>Lophotrochozoa</taxon>
        <taxon>Mollusca</taxon>
        <taxon>Bivalvia</taxon>
        <taxon>Autobranchia</taxon>
        <taxon>Heteroconchia</taxon>
        <taxon>Euheterodonta</taxon>
        <taxon>Imparidentia</taxon>
        <taxon>Neoheterodontei</taxon>
        <taxon>Myida</taxon>
        <taxon>Myoidea</taxon>
        <taxon>Myidae</taxon>
        <taxon>Mya</taxon>
    </lineage>
</organism>